<feature type="coiled-coil region" evidence="1">
    <location>
        <begin position="215"/>
        <end position="302"/>
    </location>
</feature>
<gene>
    <name evidence="3" type="ORF">LUZ61_004377</name>
</gene>
<dbReference type="Gene3D" id="1.10.287.1490">
    <property type="match status" value="1"/>
</dbReference>
<evidence type="ECO:0000313" key="4">
    <source>
        <dbReference type="Proteomes" id="UP001210211"/>
    </source>
</evidence>
<accession>A0AAD5ZMN3</accession>
<feature type="coiled-coil region" evidence="1">
    <location>
        <begin position="331"/>
        <end position="358"/>
    </location>
</feature>
<comment type="caution">
    <text evidence="3">The sequence shown here is derived from an EMBL/GenBank/DDBJ whole genome shotgun (WGS) entry which is preliminary data.</text>
</comment>
<feature type="compositionally biased region" description="Basic and acidic residues" evidence="2">
    <location>
        <begin position="41"/>
        <end position="56"/>
    </location>
</feature>
<protein>
    <submittedName>
        <fullName evidence="3">Uncharacterized protein</fullName>
    </submittedName>
</protein>
<organism evidence="3 4">
    <name type="scientific">Rhynchospora tenuis</name>
    <dbReference type="NCBI Taxonomy" id="198213"/>
    <lineage>
        <taxon>Eukaryota</taxon>
        <taxon>Viridiplantae</taxon>
        <taxon>Streptophyta</taxon>
        <taxon>Embryophyta</taxon>
        <taxon>Tracheophyta</taxon>
        <taxon>Spermatophyta</taxon>
        <taxon>Magnoliopsida</taxon>
        <taxon>Liliopsida</taxon>
        <taxon>Poales</taxon>
        <taxon>Cyperaceae</taxon>
        <taxon>Cyperoideae</taxon>
        <taxon>Rhynchosporeae</taxon>
        <taxon>Rhynchospora</taxon>
    </lineage>
</organism>
<name>A0AAD5ZMN3_9POAL</name>
<keyword evidence="1" id="KW-0175">Coiled coil</keyword>
<evidence type="ECO:0000256" key="1">
    <source>
        <dbReference type="SAM" id="Coils"/>
    </source>
</evidence>
<dbReference type="EMBL" id="JAMRDG010000001">
    <property type="protein sequence ID" value="KAJ3700672.1"/>
    <property type="molecule type" value="Genomic_DNA"/>
</dbReference>
<evidence type="ECO:0000256" key="2">
    <source>
        <dbReference type="SAM" id="MobiDB-lite"/>
    </source>
</evidence>
<dbReference type="Proteomes" id="UP001210211">
    <property type="component" value="Unassembled WGS sequence"/>
</dbReference>
<feature type="compositionally biased region" description="Polar residues" evidence="2">
    <location>
        <begin position="57"/>
        <end position="68"/>
    </location>
</feature>
<keyword evidence="4" id="KW-1185">Reference proteome</keyword>
<sequence length="462" mass="52364">MSKAKNDRYAPIRHSIRSDPIRSSASASAAMEAHHASLGRRTLEEIRQKRAAERLKTVSSGSDLSANQTERDASALQAHVRELESQNGHLQIENQKLLAELEEKVVERDSLVKRLNELEENSLPALRKALNDISIEKDAAIIAKEDALAQVRTLKKRLKDAEEDQYRAEEDAAALRAELNIVQQQQQANTHGTISYSSSSFGGFPDDFSALEKELHDLQAHLKEESVLRQEAQQKLAEEQLRTSNMMVEKQDLEEKLRALDQKLSEQASRIAMHSAFSLEDKEILEKQMHDMALMVERLESSRLKLLTEIDSQSSEIEKLFEENSSLSSSYEEAMAVAKQWENQVRDCLKQNEELRSMLDKLRFTQANNHVPVTMGGPEQTMTESLTATPDKLASENTSLKEQLCKEQSKTEGLVAEVMRLSADLTHAVQSHSTLTRLYRPVLREIENNLMKMKQETYSTIQ</sequence>
<evidence type="ECO:0000313" key="3">
    <source>
        <dbReference type="EMBL" id="KAJ3700672.1"/>
    </source>
</evidence>
<dbReference type="AlphaFoldDB" id="A0AAD5ZMN3"/>
<reference evidence="3 4" key="1">
    <citation type="journal article" date="2022" name="Cell">
        <title>Repeat-based holocentromeres influence genome architecture and karyotype evolution.</title>
        <authorList>
            <person name="Hofstatter P.G."/>
            <person name="Thangavel G."/>
            <person name="Lux T."/>
            <person name="Neumann P."/>
            <person name="Vondrak T."/>
            <person name="Novak P."/>
            <person name="Zhang M."/>
            <person name="Costa L."/>
            <person name="Castellani M."/>
            <person name="Scott A."/>
            <person name="Toegelov H."/>
            <person name="Fuchs J."/>
            <person name="Mata-Sucre Y."/>
            <person name="Dias Y."/>
            <person name="Vanzela A.L.L."/>
            <person name="Huettel B."/>
            <person name="Almeida C.C.S."/>
            <person name="Simkova H."/>
            <person name="Souza G."/>
            <person name="Pedrosa-Harand A."/>
            <person name="Macas J."/>
            <person name="Mayer K.F.X."/>
            <person name="Houben A."/>
            <person name="Marques A."/>
        </authorList>
    </citation>
    <scope>NUCLEOTIDE SEQUENCE [LARGE SCALE GENOMIC DNA]</scope>
    <source>
        <strain evidence="3">RhyTen1mFocal</strain>
    </source>
</reference>
<dbReference type="PANTHER" id="PTHR48163">
    <property type="entry name" value="BNAC02G25670D PROTEIN"/>
    <property type="match status" value="1"/>
</dbReference>
<feature type="region of interest" description="Disordered" evidence="2">
    <location>
        <begin position="1"/>
        <end position="75"/>
    </location>
</feature>
<feature type="compositionally biased region" description="Basic and acidic residues" evidence="2">
    <location>
        <begin position="1"/>
        <end position="20"/>
    </location>
</feature>
<proteinExistence type="predicted"/>
<dbReference type="PANTHER" id="PTHR48163:SF2">
    <property type="entry name" value="EXPRESSED PROTEIN"/>
    <property type="match status" value="1"/>
</dbReference>